<protein>
    <recommendedName>
        <fullName evidence="1">CRAL-TRIO domain-containing protein</fullName>
    </recommendedName>
</protein>
<dbReference type="InterPro" id="IPR036273">
    <property type="entry name" value="CRAL/TRIO_N_dom_sf"/>
</dbReference>
<evidence type="ECO:0000313" key="3">
    <source>
        <dbReference type="Proteomes" id="UP000324832"/>
    </source>
</evidence>
<gene>
    <name evidence="2" type="ORF">LSINAPIS_LOCUS12360</name>
</gene>
<feature type="domain" description="CRAL-TRIO" evidence="1">
    <location>
        <begin position="134"/>
        <end position="230"/>
    </location>
</feature>
<dbReference type="Pfam" id="PF00650">
    <property type="entry name" value="CRAL_TRIO"/>
    <property type="match status" value="1"/>
</dbReference>
<dbReference type="InterPro" id="IPR036865">
    <property type="entry name" value="CRAL-TRIO_dom_sf"/>
</dbReference>
<name>A0A5E4QY95_9NEOP</name>
<dbReference type="SUPFAM" id="SSF46938">
    <property type="entry name" value="CRAL/TRIO N-terminal domain"/>
    <property type="match status" value="1"/>
</dbReference>
<dbReference type="AlphaFoldDB" id="A0A5E4QY95"/>
<keyword evidence="3" id="KW-1185">Reference proteome</keyword>
<organism evidence="2 3">
    <name type="scientific">Leptidea sinapis</name>
    <dbReference type="NCBI Taxonomy" id="189913"/>
    <lineage>
        <taxon>Eukaryota</taxon>
        <taxon>Metazoa</taxon>
        <taxon>Ecdysozoa</taxon>
        <taxon>Arthropoda</taxon>
        <taxon>Hexapoda</taxon>
        <taxon>Insecta</taxon>
        <taxon>Pterygota</taxon>
        <taxon>Neoptera</taxon>
        <taxon>Endopterygota</taxon>
        <taxon>Lepidoptera</taxon>
        <taxon>Glossata</taxon>
        <taxon>Ditrysia</taxon>
        <taxon>Papilionoidea</taxon>
        <taxon>Pieridae</taxon>
        <taxon>Dismorphiinae</taxon>
        <taxon>Leptidea</taxon>
    </lineage>
</organism>
<dbReference type="PROSITE" id="PS50191">
    <property type="entry name" value="CRAL_TRIO"/>
    <property type="match status" value="1"/>
</dbReference>
<dbReference type="EMBL" id="FZQP02005777">
    <property type="protein sequence ID" value="VVD02070.1"/>
    <property type="molecule type" value="Genomic_DNA"/>
</dbReference>
<dbReference type="InterPro" id="IPR001251">
    <property type="entry name" value="CRAL-TRIO_dom"/>
</dbReference>
<proteinExistence type="predicted"/>
<accession>A0A5E4QY95</accession>
<dbReference type="OrthoDB" id="1434354at2759"/>
<dbReference type="SUPFAM" id="SSF52087">
    <property type="entry name" value="CRAL/TRIO domain"/>
    <property type="match status" value="1"/>
</dbReference>
<dbReference type="CDD" id="cd00170">
    <property type="entry name" value="SEC14"/>
    <property type="match status" value="1"/>
</dbReference>
<dbReference type="PANTHER" id="PTHR10174">
    <property type="entry name" value="ALPHA-TOCOPHEROL TRANSFER PROTEIN-RELATED"/>
    <property type="match status" value="1"/>
</dbReference>
<sequence length="278" mass="32571">MASDMSKDVAFIKEWMSKEPYLPRDLDDSMIEKFLHSCYGSLEKTKRCIDRFCSTRSQMTELYTGRDPLAANVATAFSVTRVCTYKAEEDEILIHHYDDPELEKFSFYDLLKTLTIQADYWIRFHNLFPKGHIIILDMSSFSLKMIPKANVMYFRDFLLYLLEGMPVRVKKVYAINAPSYYDTLYSLVKPVLPSDICDIIHFFHDYQDLHKHIDKKYLPVEYGGEAPSMKTENADWLKKIESKRELFLNDDLWKADLKLRPKGDNNSMNGSFRALSID</sequence>
<reference evidence="2 3" key="1">
    <citation type="submission" date="2017-07" db="EMBL/GenBank/DDBJ databases">
        <authorList>
            <person name="Talla V."/>
            <person name="Backstrom N."/>
        </authorList>
    </citation>
    <scope>NUCLEOTIDE SEQUENCE [LARGE SCALE GENOMIC DNA]</scope>
</reference>
<evidence type="ECO:0000313" key="2">
    <source>
        <dbReference type="EMBL" id="VVD02070.1"/>
    </source>
</evidence>
<dbReference type="Gene3D" id="3.40.525.10">
    <property type="entry name" value="CRAL-TRIO lipid binding domain"/>
    <property type="match status" value="1"/>
</dbReference>
<dbReference type="PANTHER" id="PTHR10174:SF222">
    <property type="entry name" value="GH10083P-RELATED"/>
    <property type="match status" value="1"/>
</dbReference>
<evidence type="ECO:0000259" key="1">
    <source>
        <dbReference type="PROSITE" id="PS50191"/>
    </source>
</evidence>
<dbReference type="Proteomes" id="UP000324832">
    <property type="component" value="Unassembled WGS sequence"/>
</dbReference>
<dbReference type="GO" id="GO:1902936">
    <property type="term" value="F:phosphatidylinositol bisphosphate binding"/>
    <property type="evidence" value="ECO:0007669"/>
    <property type="project" value="TreeGrafter"/>
</dbReference>
<dbReference type="GO" id="GO:0016020">
    <property type="term" value="C:membrane"/>
    <property type="evidence" value="ECO:0007669"/>
    <property type="project" value="TreeGrafter"/>
</dbReference>